<protein>
    <recommendedName>
        <fullName evidence="6">Aminopeptidase P N-terminal domain-containing protein</fullName>
    </recommendedName>
</protein>
<comment type="cofactor">
    <cofactor evidence="1">
        <name>Mn(2+)</name>
        <dbReference type="ChEBI" id="CHEBI:29035"/>
    </cofactor>
</comment>
<dbReference type="GO" id="GO:0030145">
    <property type="term" value="F:manganese ion binding"/>
    <property type="evidence" value="ECO:0007669"/>
    <property type="project" value="InterPro"/>
</dbReference>
<reference evidence="7" key="1">
    <citation type="submission" date="2018-01" db="EMBL/GenBank/DDBJ databases">
        <authorList>
            <person name="Mao J.F."/>
        </authorList>
    </citation>
    <scope>NUCLEOTIDE SEQUENCE</scope>
    <source>
        <strain evidence="7">Huo1</strain>
        <tissue evidence="7">Leaf</tissue>
    </source>
</reference>
<dbReference type="Gene3D" id="3.40.350.10">
    <property type="entry name" value="Creatinase/prolidase N-terminal domain"/>
    <property type="match status" value="1"/>
</dbReference>
<dbReference type="GO" id="GO:0070006">
    <property type="term" value="F:metalloaminopeptidase activity"/>
    <property type="evidence" value="ECO:0007669"/>
    <property type="project" value="InterPro"/>
</dbReference>
<proteinExistence type="inferred from homology"/>
<dbReference type="AlphaFoldDB" id="A0A8X8Y7B3"/>
<feature type="domain" description="Aminopeptidase P N-terminal" evidence="6">
    <location>
        <begin position="1"/>
        <end position="90"/>
    </location>
</feature>
<sequence>MMTDVVPYTFRQDADYLYVTGCQQPGGIAVLGHNCGLCMFMPETTPQDVTWQGETAGVDAALSTFKADEAYPISALNKDQSMFFKLRWLDILDRILSSWIECSFQLFHNVNTANSTYVNLESFQKAISNGKVKDFAVHTHEARWIKSEAELKLMRNSASIASQALLQTMLHSKIFPNEEMLSAKFEYECRMRGAQRMAFNPVVGGGSNGSIIHYARNDQRIQDGDLVLMDVGCELHGYTSDITRTWPPCGRFSPAQAELYDLILDTNEECLRLCRPGTTIREIHNYSVDKLRKGFQELGILKSDQPHAYHMLNPTSIGHYLGMDVHDCRTITYDRPLKPGVVLVCKLSYSNSLCIGSWAWDGDSFDYSLLSCVAAEWTAGTFPVITIEPGVYIPSNSNVPERYQGIGIRIEDDVLITESGYEVKFEWLLKLYALHHIVLTASVPKDIKHLESLLNNLSYGMGMEKHNAV</sequence>
<comment type="caution">
    <text evidence="7">The sequence shown here is derived from an EMBL/GenBank/DDBJ whole genome shotgun (WGS) entry which is preliminary data.</text>
</comment>
<evidence type="ECO:0000256" key="3">
    <source>
        <dbReference type="ARBA" id="ARBA00022723"/>
    </source>
</evidence>
<dbReference type="InterPro" id="IPR029149">
    <property type="entry name" value="Creatin/AminoP/Spt16_N"/>
</dbReference>
<evidence type="ECO:0000256" key="4">
    <source>
        <dbReference type="ARBA" id="ARBA00022801"/>
    </source>
</evidence>
<evidence type="ECO:0000313" key="7">
    <source>
        <dbReference type="EMBL" id="KAG6424895.1"/>
    </source>
</evidence>
<dbReference type="InterPro" id="IPR000994">
    <property type="entry name" value="Pept_M24"/>
</dbReference>
<dbReference type="Gene3D" id="3.90.230.10">
    <property type="entry name" value="Creatinase/methionine aminopeptidase superfamily"/>
    <property type="match status" value="1"/>
</dbReference>
<keyword evidence="8" id="KW-1185">Reference proteome</keyword>
<dbReference type="SUPFAM" id="SSF55920">
    <property type="entry name" value="Creatinase/aminopeptidase"/>
    <property type="match status" value="2"/>
</dbReference>
<evidence type="ECO:0000259" key="6">
    <source>
        <dbReference type="SMART" id="SM01011"/>
    </source>
</evidence>
<name>A0A8X8Y7B3_SALSN</name>
<dbReference type="EMBL" id="PNBA02000005">
    <property type="protein sequence ID" value="KAG6424895.1"/>
    <property type="molecule type" value="Genomic_DNA"/>
</dbReference>
<comment type="similarity">
    <text evidence="2">Belongs to the peptidase M24B family.</text>
</comment>
<dbReference type="InterPro" id="IPR052433">
    <property type="entry name" value="X-Pro_dipept-like"/>
</dbReference>
<keyword evidence="5" id="KW-0464">Manganese</keyword>
<dbReference type="CDD" id="cd01087">
    <property type="entry name" value="Prolidase"/>
    <property type="match status" value="1"/>
</dbReference>
<keyword evidence="4" id="KW-0378">Hydrolase</keyword>
<dbReference type="Pfam" id="PF00557">
    <property type="entry name" value="Peptidase_M24"/>
    <property type="match status" value="1"/>
</dbReference>
<dbReference type="InterPro" id="IPR036005">
    <property type="entry name" value="Creatinase/aminopeptidase-like"/>
</dbReference>
<gene>
    <name evidence="7" type="ORF">SASPL_115318</name>
</gene>
<dbReference type="PANTHER" id="PTHR43226">
    <property type="entry name" value="XAA-PRO AMINOPEPTIDASE 3"/>
    <property type="match status" value="1"/>
</dbReference>
<dbReference type="SMART" id="SM01011">
    <property type="entry name" value="AMP_N"/>
    <property type="match status" value="1"/>
</dbReference>
<accession>A0A8X8Y7B3</accession>
<dbReference type="Proteomes" id="UP000298416">
    <property type="component" value="Unassembled WGS sequence"/>
</dbReference>
<dbReference type="PANTHER" id="PTHR43226:SF4">
    <property type="entry name" value="XAA-PRO AMINOPEPTIDASE 3"/>
    <property type="match status" value="1"/>
</dbReference>
<reference evidence="7" key="2">
    <citation type="submission" date="2020-08" db="EMBL/GenBank/DDBJ databases">
        <title>Plant Genome Project.</title>
        <authorList>
            <person name="Zhang R.-G."/>
        </authorList>
    </citation>
    <scope>NUCLEOTIDE SEQUENCE</scope>
    <source>
        <strain evidence="7">Huo1</strain>
        <tissue evidence="7">Leaf</tissue>
    </source>
</reference>
<evidence type="ECO:0000313" key="8">
    <source>
        <dbReference type="Proteomes" id="UP000298416"/>
    </source>
</evidence>
<organism evidence="7">
    <name type="scientific">Salvia splendens</name>
    <name type="common">Scarlet sage</name>
    <dbReference type="NCBI Taxonomy" id="180675"/>
    <lineage>
        <taxon>Eukaryota</taxon>
        <taxon>Viridiplantae</taxon>
        <taxon>Streptophyta</taxon>
        <taxon>Embryophyta</taxon>
        <taxon>Tracheophyta</taxon>
        <taxon>Spermatophyta</taxon>
        <taxon>Magnoliopsida</taxon>
        <taxon>eudicotyledons</taxon>
        <taxon>Gunneridae</taxon>
        <taxon>Pentapetalae</taxon>
        <taxon>asterids</taxon>
        <taxon>lamiids</taxon>
        <taxon>Lamiales</taxon>
        <taxon>Lamiaceae</taxon>
        <taxon>Nepetoideae</taxon>
        <taxon>Mentheae</taxon>
        <taxon>Salviinae</taxon>
        <taxon>Salvia</taxon>
        <taxon>Salvia subgen. Calosphace</taxon>
        <taxon>core Calosphace</taxon>
    </lineage>
</organism>
<dbReference type="SUPFAM" id="SSF53092">
    <property type="entry name" value="Creatinase/prolidase N-terminal domain"/>
    <property type="match status" value="1"/>
</dbReference>
<evidence type="ECO:0000256" key="2">
    <source>
        <dbReference type="ARBA" id="ARBA00008766"/>
    </source>
</evidence>
<dbReference type="Pfam" id="PF05195">
    <property type="entry name" value="AMP_N"/>
    <property type="match status" value="1"/>
</dbReference>
<evidence type="ECO:0000256" key="5">
    <source>
        <dbReference type="ARBA" id="ARBA00023211"/>
    </source>
</evidence>
<dbReference type="InterPro" id="IPR007865">
    <property type="entry name" value="Aminopep_P_N"/>
</dbReference>
<keyword evidence="3" id="KW-0479">Metal-binding</keyword>
<dbReference type="GO" id="GO:0006508">
    <property type="term" value="P:proteolysis"/>
    <property type="evidence" value="ECO:0007669"/>
    <property type="project" value="TreeGrafter"/>
</dbReference>
<dbReference type="GO" id="GO:0005739">
    <property type="term" value="C:mitochondrion"/>
    <property type="evidence" value="ECO:0007669"/>
    <property type="project" value="TreeGrafter"/>
</dbReference>
<evidence type="ECO:0000256" key="1">
    <source>
        <dbReference type="ARBA" id="ARBA00001936"/>
    </source>
</evidence>